<organism evidence="1">
    <name type="scientific">bioreactor metagenome</name>
    <dbReference type="NCBI Taxonomy" id="1076179"/>
    <lineage>
        <taxon>unclassified sequences</taxon>
        <taxon>metagenomes</taxon>
        <taxon>ecological metagenomes</taxon>
    </lineage>
</organism>
<comment type="caution">
    <text evidence="1">The sequence shown here is derived from an EMBL/GenBank/DDBJ whole genome shotgun (WGS) entry which is preliminary data.</text>
</comment>
<sequence>MPDKSVEFPQVNLANPIIGSIPIVASHKPIRPDIMVCITLPLSRQVKTERPRKEIANSSEGPNFKATLTSCGVSKNIARAANIPPIAEDTSEIPKALPDSPPIAIG</sequence>
<protein>
    <submittedName>
        <fullName evidence="1">Uncharacterized protein</fullName>
    </submittedName>
</protein>
<name>A0A645E778_9ZZZZ</name>
<accession>A0A645E778</accession>
<gene>
    <name evidence="1" type="ORF">SDC9_144271</name>
</gene>
<proteinExistence type="predicted"/>
<dbReference type="AlphaFoldDB" id="A0A645E778"/>
<reference evidence="1" key="1">
    <citation type="submission" date="2019-08" db="EMBL/GenBank/DDBJ databases">
        <authorList>
            <person name="Kucharzyk K."/>
            <person name="Murdoch R.W."/>
            <person name="Higgins S."/>
            <person name="Loffler F."/>
        </authorList>
    </citation>
    <scope>NUCLEOTIDE SEQUENCE</scope>
</reference>
<evidence type="ECO:0000313" key="1">
    <source>
        <dbReference type="EMBL" id="MPM97098.1"/>
    </source>
</evidence>
<dbReference type="EMBL" id="VSSQ01043416">
    <property type="protein sequence ID" value="MPM97098.1"/>
    <property type="molecule type" value="Genomic_DNA"/>
</dbReference>